<feature type="transmembrane region" description="Helical" evidence="1">
    <location>
        <begin position="987"/>
        <end position="1012"/>
    </location>
</feature>
<dbReference type="Gene3D" id="3.30.70.1430">
    <property type="entry name" value="Multidrug efflux transporter AcrB pore domain"/>
    <property type="match status" value="2"/>
</dbReference>
<dbReference type="PANTHER" id="PTHR32063:SF0">
    <property type="entry name" value="SWARMING MOTILITY PROTEIN SWRC"/>
    <property type="match status" value="1"/>
</dbReference>
<dbReference type="Gene3D" id="1.20.1640.10">
    <property type="entry name" value="Multidrug efflux transporter AcrB transmembrane domain"/>
    <property type="match status" value="2"/>
</dbReference>
<dbReference type="PRINTS" id="PR00702">
    <property type="entry name" value="ACRIFLAVINRP"/>
</dbReference>
<evidence type="ECO:0000256" key="1">
    <source>
        <dbReference type="SAM" id="Phobius"/>
    </source>
</evidence>
<accession>A0ABM6KNL1</accession>
<feature type="transmembrane region" description="Helical" evidence="1">
    <location>
        <begin position="361"/>
        <end position="381"/>
    </location>
</feature>
<dbReference type="EMBL" id="CP020880">
    <property type="protein sequence ID" value="ART78166.1"/>
    <property type="molecule type" value="Genomic_DNA"/>
</dbReference>
<keyword evidence="3" id="KW-1185">Reference proteome</keyword>
<dbReference type="SUPFAM" id="SSF82714">
    <property type="entry name" value="Multidrug efflux transporter AcrB TolC docking domain, DN and DC subdomains"/>
    <property type="match status" value="2"/>
</dbReference>
<feature type="transmembrane region" description="Helical" evidence="1">
    <location>
        <begin position="956"/>
        <end position="975"/>
    </location>
</feature>
<dbReference type="InterPro" id="IPR027463">
    <property type="entry name" value="AcrB_DN_DC_subdom"/>
</dbReference>
<dbReference type="Gene3D" id="3.30.70.1440">
    <property type="entry name" value="Multidrug efflux transporter AcrB pore domain"/>
    <property type="match status" value="1"/>
</dbReference>
<sequence>MRGLVNFVIRNKLAVWLLTIIITVAGIYSGTKMKTETIPDISIPFLMVMDVYPGATPETVMEDVSIPLEQVAEGLDNVKAVYSNSYSNMANLQIEYEYGTDMDEAKRALASALDDVELPEGAQEPMVNSISMNMMPVVALSASSETEDIVELSATVEESLLPKIQKLEGVASATIAGQHIEEVELRYDTESMTEFGLTEDDVKQMIQASNMDVSLGLYEFEEGEEAVSVDGKFMTAAELEEMLIPVTPSDTVQVPFVKLSDIAEIEVIGKVESVSRTNGADAIAIQVLKHPQANTVDVVNDVKSLMEEEEKRIDGLVVDVTLDQGEPIEKSVTTMVEKALFGGAIAILIILLFLRDIKSTLISIVSIPVSIFMAFLLLNWMDITLNIMTLGAVTVAIGRVIDDSIVVVENIYRRLHLKEEKLTGRELVREATLEMFKPILSSTLVTVAVFAPLIFVGGMVGELFMPFALTMTFALGASLIVAVTIVPAMSHFLFRKKLYSEKTESGHKEVGKLANWYKGALNWSLNHKIITSIIAVVLLVGSLGLTPLIGFSFLGSEEEKVMYLTYTPEAGELKDETLANVEEVEKAMMERDDINIVQLSVTDGANEQMAMMGGGSDGVLMYLIFDKDMENFPEARTEVEDYVFNIGQSGEWKSQNFATGGAMASNEISYTFSSENLDNLNEAVKKVEDAMSGTDSLENVSSTAEEAYVEHTLKVSQDELLQYGLTAGQIVMMLSPQFEEVLTNVEKDGKTLDVIVKQEQQEQPKSIDELLETEVPTAMGTTMPLSELVEVEEGTTLNTLARSKGEYYASVSGTVIGDDVSKATAEVDDAISDVELPNGVTMEVAGVTADMQETFTQLGLAMLAAIAIVYFILVVTFGEGVAPFAILFSLPFAVIGAFVGLLLAGETISVPVMMGLLMLIGIVVTNAIVLVDRIIHMERDGLTMREAILEAGATRLRPILMTAIATIGALIPLAIDGGGGLISKGLGITVIGGLTSSTLLTLIIVPIVYEVLSKIFKKNRREVQEN</sequence>
<dbReference type="Proteomes" id="UP000195573">
    <property type="component" value="Chromosome"/>
</dbReference>
<reference evidence="2 3" key="1">
    <citation type="submission" date="2017-04" db="EMBL/GenBank/DDBJ databases">
        <title>Complete Genome Sequence of the Bacillus horikoshii 20a strain from Cuatro Cienegas, Coahuila, Mexico.</title>
        <authorList>
            <person name="Zarza E."/>
            <person name="Alcaraz L.D."/>
            <person name="Aguilar-Salinas B."/>
            <person name="Islas A."/>
            <person name="Olmedo-Alvarez G."/>
        </authorList>
    </citation>
    <scope>NUCLEOTIDE SEQUENCE [LARGE SCALE GENOMIC DNA]</scope>
    <source>
        <strain evidence="2 3">20a</strain>
    </source>
</reference>
<evidence type="ECO:0000313" key="3">
    <source>
        <dbReference type="Proteomes" id="UP000195573"/>
    </source>
</evidence>
<dbReference type="SUPFAM" id="SSF82693">
    <property type="entry name" value="Multidrug efflux transporter AcrB pore domain, PN1, PN2, PC1 and PC2 subdomains"/>
    <property type="match status" value="2"/>
</dbReference>
<keyword evidence="1" id="KW-0812">Transmembrane</keyword>
<dbReference type="Pfam" id="PF00873">
    <property type="entry name" value="ACR_tran"/>
    <property type="match status" value="1"/>
</dbReference>
<dbReference type="Gene3D" id="3.30.70.1320">
    <property type="entry name" value="Multidrug efflux transporter AcrB pore domain like"/>
    <property type="match status" value="1"/>
</dbReference>
<name>A0ABM6KNL1_9BACI</name>
<dbReference type="PANTHER" id="PTHR32063">
    <property type="match status" value="1"/>
</dbReference>
<organism evidence="2 3">
    <name type="scientific">Sutcliffiella horikoshii</name>
    <dbReference type="NCBI Taxonomy" id="79883"/>
    <lineage>
        <taxon>Bacteria</taxon>
        <taxon>Bacillati</taxon>
        <taxon>Bacillota</taxon>
        <taxon>Bacilli</taxon>
        <taxon>Bacillales</taxon>
        <taxon>Bacillaceae</taxon>
        <taxon>Sutcliffiella</taxon>
    </lineage>
</organism>
<dbReference type="GeneID" id="96740668"/>
<evidence type="ECO:0000313" key="2">
    <source>
        <dbReference type="EMBL" id="ART78166.1"/>
    </source>
</evidence>
<dbReference type="Gene3D" id="3.30.2090.10">
    <property type="entry name" value="Multidrug efflux transporter AcrB TolC docking domain, DN and DC subdomains"/>
    <property type="match status" value="2"/>
</dbReference>
<keyword evidence="1" id="KW-1133">Transmembrane helix</keyword>
<protein>
    <submittedName>
        <fullName evidence="2">Swarming motility protein SwrC</fullName>
    </submittedName>
</protein>
<feature type="transmembrane region" description="Helical" evidence="1">
    <location>
        <begin position="439"/>
        <end position="461"/>
    </location>
</feature>
<keyword evidence="1" id="KW-0472">Membrane</keyword>
<feature type="transmembrane region" description="Helical" evidence="1">
    <location>
        <begin position="467"/>
        <end position="494"/>
    </location>
</feature>
<dbReference type="SUPFAM" id="SSF82866">
    <property type="entry name" value="Multidrug efflux transporter AcrB transmembrane domain"/>
    <property type="match status" value="2"/>
</dbReference>
<dbReference type="InterPro" id="IPR001036">
    <property type="entry name" value="Acrflvin-R"/>
</dbReference>
<feature type="transmembrane region" description="Helical" evidence="1">
    <location>
        <begin position="858"/>
        <end position="877"/>
    </location>
</feature>
<feature type="transmembrane region" description="Helical" evidence="1">
    <location>
        <begin position="387"/>
        <end position="408"/>
    </location>
</feature>
<feature type="transmembrane region" description="Helical" evidence="1">
    <location>
        <begin position="529"/>
        <end position="554"/>
    </location>
</feature>
<proteinExistence type="predicted"/>
<feature type="transmembrane region" description="Helical" evidence="1">
    <location>
        <begin position="884"/>
        <end position="904"/>
    </location>
</feature>
<feature type="transmembrane region" description="Helical" evidence="1">
    <location>
        <begin position="335"/>
        <end position="354"/>
    </location>
</feature>
<feature type="transmembrane region" description="Helical" evidence="1">
    <location>
        <begin position="910"/>
        <end position="935"/>
    </location>
</feature>
<dbReference type="RefSeq" id="WP_088019655.1">
    <property type="nucleotide sequence ID" value="NZ_CP020880.1"/>
</dbReference>
<gene>
    <name evidence="2" type="ORF">B4U37_19910</name>
</gene>